<evidence type="ECO:0000256" key="7">
    <source>
        <dbReference type="PIRSR" id="PIRSR015957-1"/>
    </source>
</evidence>
<comment type="catalytic activity">
    <reaction evidence="6">
        <text>2 D-glyceraldehyde 3-phosphate = 4-(hydroxymethyl)-2-furancarboxaldehyde phosphate + phosphate + 2 H2O</text>
        <dbReference type="Rhea" id="RHEA:43536"/>
        <dbReference type="ChEBI" id="CHEBI:15377"/>
        <dbReference type="ChEBI" id="CHEBI:43474"/>
        <dbReference type="ChEBI" id="CHEBI:59776"/>
        <dbReference type="ChEBI" id="CHEBI:83407"/>
        <dbReference type="EC" id="4.2.3.153"/>
    </reaction>
</comment>
<feature type="active site" description="Proton acceptor" evidence="7">
    <location>
        <position position="84"/>
    </location>
</feature>
<name>A0A6V8NKM4_9ACTN</name>
<comment type="function">
    <text evidence="1">Catalyzes the formation of 4-(hydroxymethyl)-2-furancarboxaldehyde phosphate (4-HFC-P) from two molecules of glyceraldehyde-3-P (GA-3-P).</text>
</comment>
<feature type="active site" description="Schiff-base intermediate with substrate" evidence="7">
    <location>
        <position position="27"/>
    </location>
</feature>
<evidence type="ECO:0000256" key="3">
    <source>
        <dbReference type="ARBA" id="ARBA00023239"/>
    </source>
</evidence>
<dbReference type="AlphaFoldDB" id="A0A6V8NKM4"/>
<dbReference type="RefSeq" id="WP_176237106.1">
    <property type="nucleotide sequence ID" value="NZ_BLRU01000173.1"/>
</dbReference>
<evidence type="ECO:0000313" key="9">
    <source>
        <dbReference type="Proteomes" id="UP000574717"/>
    </source>
</evidence>
<evidence type="ECO:0000256" key="4">
    <source>
        <dbReference type="ARBA" id="ARBA00023270"/>
    </source>
</evidence>
<keyword evidence="3" id="KW-0456">Lyase</keyword>
<dbReference type="SUPFAM" id="SSF51391">
    <property type="entry name" value="Thiamin phosphate synthase"/>
    <property type="match status" value="1"/>
</dbReference>
<reference evidence="8 9" key="1">
    <citation type="journal article" date="2020" name="Front. Microbiol.">
        <title>Single-cell genomics of novel Actinobacteria with the Wood-Ljungdahl pathway discovered in a serpentinizing system.</title>
        <authorList>
            <person name="Merino N."/>
            <person name="Kawai M."/>
            <person name="Boyd E.S."/>
            <person name="Colman D.R."/>
            <person name="McGlynn S.E."/>
            <person name="Nealson K.H."/>
            <person name="Kurokawa K."/>
            <person name="Hongoh Y."/>
        </authorList>
    </citation>
    <scope>NUCLEOTIDE SEQUENCE [LARGE SCALE GENOMIC DNA]</scope>
    <source>
        <strain evidence="8 9">S03</strain>
    </source>
</reference>
<dbReference type="Pfam" id="PF04476">
    <property type="entry name" value="4HFCP_synth"/>
    <property type="match status" value="1"/>
</dbReference>
<proteinExistence type="predicted"/>
<dbReference type="Proteomes" id="UP000574717">
    <property type="component" value="Unassembled WGS sequence"/>
</dbReference>
<evidence type="ECO:0000256" key="5">
    <source>
        <dbReference type="ARBA" id="ARBA00032523"/>
    </source>
</evidence>
<protein>
    <recommendedName>
        <fullName evidence="2">(5-formylfuran-3-yl)methyl phosphate synthase</fullName>
        <ecNumber evidence="2">4.2.3.153</ecNumber>
    </recommendedName>
    <alternativeName>
        <fullName evidence="5">4-(hydroxymethyl)-2-furancarboxaldehyde-phosphate synthase</fullName>
    </alternativeName>
</protein>
<dbReference type="GO" id="GO:0016829">
    <property type="term" value="F:lyase activity"/>
    <property type="evidence" value="ECO:0007669"/>
    <property type="project" value="UniProtKB-KW"/>
</dbReference>
<evidence type="ECO:0000256" key="1">
    <source>
        <dbReference type="ARBA" id="ARBA00003810"/>
    </source>
</evidence>
<evidence type="ECO:0000313" key="8">
    <source>
        <dbReference type="EMBL" id="GFP19901.1"/>
    </source>
</evidence>
<organism evidence="8 9">
    <name type="scientific">Candidatus Hakubella thermalkaliphila</name>
    <dbReference type="NCBI Taxonomy" id="2754717"/>
    <lineage>
        <taxon>Bacteria</taxon>
        <taxon>Bacillati</taxon>
        <taxon>Actinomycetota</taxon>
        <taxon>Actinomycetota incertae sedis</taxon>
        <taxon>Candidatus Hakubellales</taxon>
        <taxon>Candidatus Hakubellaceae</taxon>
        <taxon>Candidatus Hakubella</taxon>
    </lineage>
</organism>
<gene>
    <name evidence="8" type="ORF">HKBW3S03_01405</name>
</gene>
<dbReference type="InterPro" id="IPR036206">
    <property type="entry name" value="ThiamineP_synth_sf"/>
</dbReference>
<comment type="caution">
    <text evidence="8">The sequence shown here is derived from an EMBL/GenBank/DDBJ whole genome shotgun (WGS) entry which is preliminary data.</text>
</comment>
<dbReference type="InterPro" id="IPR007565">
    <property type="entry name" value="4HFCP_synth"/>
</dbReference>
<sequence length="236" mass="25013">MKLLVSVVNEEEAREALAGGADIIDVKNPLEGSLGANFPKVIRRVVELSFGFEVSAAIGDMPNLPGTASLAALGAASCGVDYIKIGLMGPQNAGEAIYLMQRITETVREANSRTRVIAVAYADARRVGSLDPLLLPQVALAAGADGCMLDTAVKDGSSLFDFLDLDTLRKFVREVHDQGFLCALAGSLKAEDLSLVWELGADIAGVRGAACIGDRREARVAREKILSLSSCVPRRR</sequence>
<evidence type="ECO:0000256" key="6">
    <source>
        <dbReference type="ARBA" id="ARBA00047628"/>
    </source>
</evidence>
<accession>A0A6V8NKM4</accession>
<keyword evidence="4" id="KW-0704">Schiff base</keyword>
<dbReference type="PIRSF" id="PIRSF015957">
    <property type="entry name" value="UCP015957"/>
    <property type="match status" value="1"/>
</dbReference>
<dbReference type="EC" id="4.2.3.153" evidence="2"/>
<dbReference type="EMBL" id="BLRU01000173">
    <property type="protein sequence ID" value="GFP19901.1"/>
    <property type="molecule type" value="Genomic_DNA"/>
</dbReference>
<evidence type="ECO:0000256" key="2">
    <source>
        <dbReference type="ARBA" id="ARBA00012553"/>
    </source>
</evidence>